<dbReference type="PROSITE" id="PS00216">
    <property type="entry name" value="SUGAR_TRANSPORT_1"/>
    <property type="match status" value="1"/>
</dbReference>
<feature type="compositionally biased region" description="Low complexity" evidence="5">
    <location>
        <begin position="449"/>
        <end position="461"/>
    </location>
</feature>
<evidence type="ECO:0000259" key="7">
    <source>
        <dbReference type="PROSITE" id="PS50850"/>
    </source>
</evidence>
<accession>A0ABZ2JXN0</accession>
<dbReference type="RefSeq" id="WP_394841143.1">
    <property type="nucleotide sequence ID" value="NZ_CP089982.1"/>
</dbReference>
<feature type="region of interest" description="Disordered" evidence="5">
    <location>
        <begin position="449"/>
        <end position="470"/>
    </location>
</feature>
<feature type="transmembrane region" description="Helical" evidence="6">
    <location>
        <begin position="48"/>
        <end position="66"/>
    </location>
</feature>
<proteinExistence type="predicted"/>
<evidence type="ECO:0000256" key="3">
    <source>
        <dbReference type="ARBA" id="ARBA00022989"/>
    </source>
</evidence>
<evidence type="ECO:0000313" key="9">
    <source>
        <dbReference type="Proteomes" id="UP001379533"/>
    </source>
</evidence>
<feature type="transmembrane region" description="Helical" evidence="6">
    <location>
        <begin position="198"/>
        <end position="218"/>
    </location>
</feature>
<dbReference type="SUPFAM" id="SSF103473">
    <property type="entry name" value="MFS general substrate transporter"/>
    <property type="match status" value="1"/>
</dbReference>
<feature type="transmembrane region" description="Helical" evidence="6">
    <location>
        <begin position="328"/>
        <end position="346"/>
    </location>
</feature>
<keyword evidence="4 6" id="KW-0472">Membrane</keyword>
<feature type="transmembrane region" description="Helical" evidence="6">
    <location>
        <begin position="224"/>
        <end position="244"/>
    </location>
</feature>
<evidence type="ECO:0000256" key="1">
    <source>
        <dbReference type="ARBA" id="ARBA00004141"/>
    </source>
</evidence>
<evidence type="ECO:0000256" key="4">
    <source>
        <dbReference type="ARBA" id="ARBA00023136"/>
    </source>
</evidence>
<comment type="subcellular location">
    <subcellularLocation>
        <location evidence="1">Membrane</location>
        <topology evidence="1">Multi-pass membrane protein</topology>
    </subcellularLocation>
</comment>
<name>A0ABZ2JXN0_9BACT</name>
<dbReference type="Pfam" id="PF07690">
    <property type="entry name" value="MFS_1"/>
    <property type="match status" value="1"/>
</dbReference>
<dbReference type="Gene3D" id="1.20.1720.10">
    <property type="entry name" value="Multidrug resistance protein D"/>
    <property type="match status" value="1"/>
</dbReference>
<dbReference type="PANTHER" id="PTHR42718:SF48">
    <property type="entry name" value="CONSERVED TWO-DOMAIN MEMBRANE PROTEIN-RELATED"/>
    <property type="match status" value="1"/>
</dbReference>
<dbReference type="PANTHER" id="PTHR42718">
    <property type="entry name" value="MAJOR FACILITATOR SUPERFAMILY MULTIDRUG TRANSPORTER MFSC"/>
    <property type="match status" value="1"/>
</dbReference>
<feature type="transmembrane region" description="Helical" evidence="6">
    <location>
        <begin position="110"/>
        <end position="128"/>
    </location>
</feature>
<dbReference type="EMBL" id="CP089982">
    <property type="protein sequence ID" value="WXA90529.1"/>
    <property type="molecule type" value="Genomic_DNA"/>
</dbReference>
<dbReference type="CDD" id="cd17321">
    <property type="entry name" value="MFS_MMR_MDR_like"/>
    <property type="match status" value="1"/>
</dbReference>
<dbReference type="InterPro" id="IPR020846">
    <property type="entry name" value="MFS_dom"/>
</dbReference>
<sequence length="470" mass="49255">MNRLQGKPWLVLAVASAANFLTVLDLWVVSIAYPELERAFAPTTLSEVSWILNVYAILLAAFLIPAGRLADGVGRRACFLAGLVLFGLASLGCALAPALSALIAARALKAMAAAMLMPTSLGFVLSAFPSQRRSMAVGIWAAVGAVAASSGPVLGGLLMTLSWRWIFFINVPLVVLAVVLGALCLPRGDARVRRRIDALGAFLISLAMGLVCTALVEAREWVPWRTWSALGVGLLLAMAFVAHIRLHPEPIVSPALFGVDRFRSGACGIFAYYVGFSGMLLGSTLLLTDGWHFSVLHAALAIAPGPMTASIVSPFAGRLAARIGPRKVVLAGAALFAVAAAWPLVVARTSPAYALVVLPSLLLWGVANGLLQPTLFATADAVPREELASASAVLTMARQLGSAFGVAVLVSVLGTDAAGGLDGLRRAWMVVIFTAVLTAFTQGDRSWIRTSSSSWSSRPTSADAKSRRST</sequence>
<dbReference type="InterPro" id="IPR036259">
    <property type="entry name" value="MFS_trans_sf"/>
</dbReference>
<feature type="transmembrane region" description="Helical" evidence="6">
    <location>
        <begin position="165"/>
        <end position="186"/>
    </location>
</feature>
<keyword evidence="3 6" id="KW-1133">Transmembrane helix</keyword>
<dbReference type="InterPro" id="IPR005829">
    <property type="entry name" value="Sugar_transporter_CS"/>
</dbReference>
<feature type="transmembrane region" description="Helical" evidence="6">
    <location>
        <begin position="352"/>
        <end position="371"/>
    </location>
</feature>
<feature type="transmembrane region" description="Helical" evidence="6">
    <location>
        <begin position="293"/>
        <end position="316"/>
    </location>
</feature>
<feature type="domain" description="Major facilitator superfamily (MFS) profile" evidence="7">
    <location>
        <begin position="11"/>
        <end position="446"/>
    </location>
</feature>
<organism evidence="8 9">
    <name type="scientific">Pendulispora brunnea</name>
    <dbReference type="NCBI Taxonomy" id="2905690"/>
    <lineage>
        <taxon>Bacteria</taxon>
        <taxon>Pseudomonadati</taxon>
        <taxon>Myxococcota</taxon>
        <taxon>Myxococcia</taxon>
        <taxon>Myxococcales</taxon>
        <taxon>Sorangiineae</taxon>
        <taxon>Pendulisporaceae</taxon>
        <taxon>Pendulispora</taxon>
    </lineage>
</organism>
<keyword evidence="2 6" id="KW-0812">Transmembrane</keyword>
<evidence type="ECO:0000256" key="2">
    <source>
        <dbReference type="ARBA" id="ARBA00022692"/>
    </source>
</evidence>
<feature type="transmembrane region" description="Helical" evidence="6">
    <location>
        <begin position="78"/>
        <end position="104"/>
    </location>
</feature>
<reference evidence="8 9" key="1">
    <citation type="submission" date="2021-12" db="EMBL/GenBank/DDBJ databases">
        <title>Discovery of the Pendulisporaceae a myxobacterial family with distinct sporulation behavior and unique specialized metabolism.</title>
        <authorList>
            <person name="Garcia R."/>
            <person name="Popoff A."/>
            <person name="Bader C.D."/>
            <person name="Loehr J."/>
            <person name="Walesch S."/>
            <person name="Walt C."/>
            <person name="Boldt J."/>
            <person name="Bunk B."/>
            <person name="Haeckl F.J.F.P.J."/>
            <person name="Gunesch A.P."/>
            <person name="Birkelbach J."/>
            <person name="Nuebel U."/>
            <person name="Pietschmann T."/>
            <person name="Bach T."/>
            <person name="Mueller R."/>
        </authorList>
    </citation>
    <scope>NUCLEOTIDE SEQUENCE [LARGE SCALE GENOMIC DNA]</scope>
    <source>
        <strain evidence="8 9">MSr12523</strain>
    </source>
</reference>
<evidence type="ECO:0000256" key="6">
    <source>
        <dbReference type="SAM" id="Phobius"/>
    </source>
</evidence>
<protein>
    <submittedName>
        <fullName evidence="8">MFS transporter</fullName>
    </submittedName>
</protein>
<feature type="transmembrane region" description="Helical" evidence="6">
    <location>
        <begin position="9"/>
        <end position="28"/>
    </location>
</feature>
<gene>
    <name evidence="8" type="ORF">LZC95_29245</name>
</gene>
<dbReference type="PROSITE" id="PS50850">
    <property type="entry name" value="MFS"/>
    <property type="match status" value="1"/>
</dbReference>
<evidence type="ECO:0000256" key="5">
    <source>
        <dbReference type="SAM" id="MobiDB-lite"/>
    </source>
</evidence>
<evidence type="ECO:0000313" key="8">
    <source>
        <dbReference type="EMBL" id="WXA90529.1"/>
    </source>
</evidence>
<dbReference type="Gene3D" id="1.20.1250.20">
    <property type="entry name" value="MFS general substrate transporter like domains"/>
    <property type="match status" value="1"/>
</dbReference>
<dbReference type="Proteomes" id="UP001379533">
    <property type="component" value="Chromosome"/>
</dbReference>
<feature type="transmembrane region" description="Helical" evidence="6">
    <location>
        <begin position="265"/>
        <end position="287"/>
    </location>
</feature>
<feature type="transmembrane region" description="Helical" evidence="6">
    <location>
        <begin position="135"/>
        <end position="159"/>
    </location>
</feature>
<keyword evidence="9" id="KW-1185">Reference proteome</keyword>
<dbReference type="InterPro" id="IPR011701">
    <property type="entry name" value="MFS"/>
</dbReference>